<feature type="compositionally biased region" description="Basic residues" evidence="1">
    <location>
        <begin position="1"/>
        <end position="11"/>
    </location>
</feature>
<dbReference type="EMBL" id="RZYA01000003">
    <property type="protein sequence ID" value="RVU27223.1"/>
    <property type="molecule type" value="Genomic_DNA"/>
</dbReference>
<evidence type="ECO:0000313" key="2">
    <source>
        <dbReference type="EMBL" id="RVU27223.1"/>
    </source>
</evidence>
<protein>
    <submittedName>
        <fullName evidence="2">Uncharacterized protein</fullName>
    </submittedName>
</protein>
<sequence>MGIPRRPRRSYHPSQEGAPRGAVRCPARSPVAGATASAVGRATHPWAVRGQGAVTGRPTRHGRGV</sequence>
<organism evidence="2 3">
    <name type="scientific">Streptomyces antnestii</name>
    <dbReference type="NCBI Taxonomy" id="2494256"/>
    <lineage>
        <taxon>Bacteria</taxon>
        <taxon>Bacillati</taxon>
        <taxon>Actinomycetota</taxon>
        <taxon>Actinomycetes</taxon>
        <taxon>Kitasatosporales</taxon>
        <taxon>Streptomycetaceae</taxon>
        <taxon>Streptomyces</taxon>
    </lineage>
</organism>
<accession>A0A3S2XWT7</accession>
<feature type="region of interest" description="Disordered" evidence="1">
    <location>
        <begin position="1"/>
        <end position="65"/>
    </location>
</feature>
<name>A0A3S2XWT7_9ACTN</name>
<proteinExistence type="predicted"/>
<evidence type="ECO:0000256" key="1">
    <source>
        <dbReference type="SAM" id="MobiDB-lite"/>
    </source>
</evidence>
<reference evidence="2 3" key="1">
    <citation type="submission" date="2019-01" db="EMBL/GenBank/DDBJ databases">
        <title>Genome sequences of Streptomyces and Rhizobium isolates collected from root and soil.</title>
        <authorList>
            <person name="Chhettri S."/>
            <person name="Sevigny J.L."/>
            <person name="Sen A."/>
            <person name="Ennis N."/>
            <person name="Tisa L."/>
        </authorList>
    </citation>
    <scope>NUCLEOTIDE SEQUENCE [LARGE SCALE GENOMIC DNA]</scope>
    <source>
        <strain evidence="2 3">San01</strain>
    </source>
</reference>
<dbReference type="AlphaFoldDB" id="A0A3S2XWT7"/>
<keyword evidence="3" id="KW-1185">Reference proteome</keyword>
<dbReference type="Proteomes" id="UP000283128">
    <property type="component" value="Unassembled WGS sequence"/>
</dbReference>
<gene>
    <name evidence="2" type="ORF">EOT10_08595</name>
</gene>
<comment type="caution">
    <text evidence="2">The sequence shown here is derived from an EMBL/GenBank/DDBJ whole genome shotgun (WGS) entry which is preliminary data.</text>
</comment>
<evidence type="ECO:0000313" key="3">
    <source>
        <dbReference type="Proteomes" id="UP000283128"/>
    </source>
</evidence>